<dbReference type="EMBL" id="CP022383">
    <property type="protein sequence ID" value="ATA79315.1"/>
    <property type="molecule type" value="Genomic_DNA"/>
</dbReference>
<name>A0A250F533_CAPSP</name>
<dbReference type="AlphaFoldDB" id="A0A250F533"/>
<protein>
    <submittedName>
        <fullName evidence="1">Uncharacterized protein</fullName>
    </submittedName>
</protein>
<evidence type="ECO:0000313" key="1">
    <source>
        <dbReference type="EMBL" id="ATA79315.1"/>
    </source>
</evidence>
<organism evidence="1 2">
    <name type="scientific">Capnocytophaga sputigena</name>
    <dbReference type="NCBI Taxonomy" id="1019"/>
    <lineage>
        <taxon>Bacteria</taxon>
        <taxon>Pseudomonadati</taxon>
        <taxon>Bacteroidota</taxon>
        <taxon>Flavobacteriia</taxon>
        <taxon>Flavobacteriales</taxon>
        <taxon>Flavobacteriaceae</taxon>
        <taxon>Capnocytophaga</taxon>
    </lineage>
</organism>
<dbReference type="RefSeq" id="WP_095901258.1">
    <property type="nucleotide sequence ID" value="NZ_CP022383.1"/>
</dbReference>
<accession>A0A250F533</accession>
<dbReference type="Proteomes" id="UP000217334">
    <property type="component" value="Chromosome"/>
</dbReference>
<gene>
    <name evidence="1" type="ORF">CGC59_06320</name>
</gene>
<reference evidence="2" key="1">
    <citation type="submission" date="2017-06" db="EMBL/GenBank/DDBJ databases">
        <title>Capnocytophaga spp. assemblies.</title>
        <authorList>
            <person name="Gulvik C.A."/>
        </authorList>
    </citation>
    <scope>NUCLEOTIDE SEQUENCE [LARGE SCALE GENOMIC DNA]</scope>
    <source>
        <strain evidence="2">H4486</strain>
    </source>
</reference>
<evidence type="ECO:0000313" key="2">
    <source>
        <dbReference type="Proteomes" id="UP000217334"/>
    </source>
</evidence>
<proteinExistence type="predicted"/>
<sequence>MKPRKKIDNEKYTDEELKQALIKANGQPTKAAEILGVTYPSVYGRIRKNPELEIVQKAYRARTFNDVSNLVSAIAIIGVIREPLTDEDGTVIPNQFREVPVDYKTRMTAMQTVLSTFKTDEGIKEEVSVQGSIDIAQWLKSNSKSND</sequence>